<protein>
    <recommendedName>
        <fullName evidence="3">Retrotransposon gag domain-containing protein</fullName>
    </recommendedName>
</protein>
<dbReference type="PANTHER" id="PTHR33437:SF2">
    <property type="entry name" value="OS06G0361200 PROTEIN"/>
    <property type="match status" value="1"/>
</dbReference>
<dbReference type="Proteomes" id="UP000323597">
    <property type="component" value="Chromosome A05"/>
</dbReference>
<accession>A0A5D2ZCU6</accession>
<reference evidence="1 2" key="1">
    <citation type="submission" date="2019-07" db="EMBL/GenBank/DDBJ databases">
        <title>WGS assembly of Gossypium mustelinum.</title>
        <authorList>
            <person name="Chen Z.J."/>
            <person name="Sreedasyam A."/>
            <person name="Ando A."/>
            <person name="Song Q."/>
            <person name="De L."/>
            <person name="Hulse-Kemp A."/>
            <person name="Ding M."/>
            <person name="Ye W."/>
            <person name="Kirkbride R."/>
            <person name="Jenkins J."/>
            <person name="Plott C."/>
            <person name="Lovell J."/>
            <person name="Lin Y.-M."/>
            <person name="Vaughn R."/>
            <person name="Liu B."/>
            <person name="Li W."/>
            <person name="Simpson S."/>
            <person name="Scheffler B."/>
            <person name="Saski C."/>
            <person name="Grover C."/>
            <person name="Hu G."/>
            <person name="Conover J."/>
            <person name="Carlson J."/>
            <person name="Shu S."/>
            <person name="Boston L."/>
            <person name="Williams M."/>
            <person name="Peterson D."/>
            <person name="Mcgee K."/>
            <person name="Jones D."/>
            <person name="Wendel J."/>
            <person name="Stelly D."/>
            <person name="Grimwood J."/>
            <person name="Schmutz J."/>
        </authorList>
    </citation>
    <scope>NUCLEOTIDE SEQUENCE [LARGE SCALE GENOMIC DNA]</scope>
    <source>
        <strain evidence="1">1408120.09</strain>
    </source>
</reference>
<sequence length="193" mass="22161">MTTNTISLEEQVASLTKIVESIITSLRQRDKQINFMMKRIIDLTQKSLRMSPNCQPSKFQQFDGKGNPRQHVAHFMETCNNVKTDGDLMVKQFVRTLKENALGCLLAHENGKMNQDYIHHWRNLSLNWKERLSKSLALNICIQGMNWGLCYFLQGIKPKIFEGLTIQVHDKELSMMIAGNLEPLVQDPKKGSV</sequence>
<evidence type="ECO:0000313" key="1">
    <source>
        <dbReference type="EMBL" id="TYJ36488.1"/>
    </source>
</evidence>
<name>A0A5D2ZCU6_GOSMU</name>
<evidence type="ECO:0008006" key="3">
    <source>
        <dbReference type="Google" id="ProtNLM"/>
    </source>
</evidence>
<gene>
    <name evidence="1" type="ORF">E1A91_A05G310000v1</name>
</gene>
<keyword evidence="2" id="KW-1185">Reference proteome</keyword>
<dbReference type="EMBL" id="CM017640">
    <property type="protein sequence ID" value="TYJ36488.1"/>
    <property type="molecule type" value="Genomic_DNA"/>
</dbReference>
<dbReference type="PANTHER" id="PTHR33437">
    <property type="entry name" value="OS06G0361200 PROTEIN"/>
    <property type="match status" value="1"/>
</dbReference>
<evidence type="ECO:0000313" key="2">
    <source>
        <dbReference type="Proteomes" id="UP000323597"/>
    </source>
</evidence>
<organism evidence="1 2">
    <name type="scientific">Gossypium mustelinum</name>
    <name type="common">Cotton</name>
    <name type="synonym">Gossypium caicoense</name>
    <dbReference type="NCBI Taxonomy" id="34275"/>
    <lineage>
        <taxon>Eukaryota</taxon>
        <taxon>Viridiplantae</taxon>
        <taxon>Streptophyta</taxon>
        <taxon>Embryophyta</taxon>
        <taxon>Tracheophyta</taxon>
        <taxon>Spermatophyta</taxon>
        <taxon>Magnoliopsida</taxon>
        <taxon>eudicotyledons</taxon>
        <taxon>Gunneridae</taxon>
        <taxon>Pentapetalae</taxon>
        <taxon>rosids</taxon>
        <taxon>malvids</taxon>
        <taxon>Malvales</taxon>
        <taxon>Malvaceae</taxon>
        <taxon>Malvoideae</taxon>
        <taxon>Gossypium</taxon>
    </lineage>
</organism>
<proteinExistence type="predicted"/>
<dbReference type="AlphaFoldDB" id="A0A5D2ZCU6"/>